<keyword evidence="3" id="KW-1185">Reference proteome</keyword>
<evidence type="ECO:0000313" key="3">
    <source>
        <dbReference type="Proteomes" id="UP001221898"/>
    </source>
</evidence>
<dbReference type="Proteomes" id="UP001221898">
    <property type="component" value="Unassembled WGS sequence"/>
</dbReference>
<gene>
    <name evidence="2" type="ORF">AAFF_G00350640</name>
</gene>
<evidence type="ECO:0000256" key="1">
    <source>
        <dbReference type="SAM" id="MobiDB-lite"/>
    </source>
</evidence>
<proteinExistence type="predicted"/>
<name>A0AAD7R7S3_9TELE</name>
<protein>
    <submittedName>
        <fullName evidence="2">Uncharacterized protein</fullName>
    </submittedName>
</protein>
<reference evidence="2" key="1">
    <citation type="journal article" date="2023" name="Science">
        <title>Genome structures resolve the early diversification of teleost fishes.</title>
        <authorList>
            <person name="Parey E."/>
            <person name="Louis A."/>
            <person name="Montfort J."/>
            <person name="Bouchez O."/>
            <person name="Roques C."/>
            <person name="Iampietro C."/>
            <person name="Lluch J."/>
            <person name="Castinel A."/>
            <person name="Donnadieu C."/>
            <person name="Desvignes T."/>
            <person name="Floi Bucao C."/>
            <person name="Jouanno E."/>
            <person name="Wen M."/>
            <person name="Mejri S."/>
            <person name="Dirks R."/>
            <person name="Jansen H."/>
            <person name="Henkel C."/>
            <person name="Chen W.J."/>
            <person name="Zahm M."/>
            <person name="Cabau C."/>
            <person name="Klopp C."/>
            <person name="Thompson A.W."/>
            <person name="Robinson-Rechavi M."/>
            <person name="Braasch I."/>
            <person name="Lecointre G."/>
            <person name="Bobe J."/>
            <person name="Postlethwait J.H."/>
            <person name="Berthelot C."/>
            <person name="Roest Crollius H."/>
            <person name="Guiguen Y."/>
        </authorList>
    </citation>
    <scope>NUCLEOTIDE SEQUENCE</scope>
    <source>
        <strain evidence="2">NC1722</strain>
    </source>
</reference>
<feature type="compositionally biased region" description="Basic and acidic residues" evidence="1">
    <location>
        <begin position="123"/>
        <end position="133"/>
    </location>
</feature>
<feature type="compositionally biased region" description="Basic and acidic residues" evidence="1">
    <location>
        <begin position="26"/>
        <end position="35"/>
    </location>
</feature>
<dbReference type="AlphaFoldDB" id="A0AAD7R7S3"/>
<evidence type="ECO:0000313" key="2">
    <source>
        <dbReference type="EMBL" id="KAJ8366555.1"/>
    </source>
</evidence>
<feature type="compositionally biased region" description="Basic and acidic residues" evidence="1">
    <location>
        <begin position="99"/>
        <end position="114"/>
    </location>
</feature>
<comment type="caution">
    <text evidence="2">The sequence shown here is derived from an EMBL/GenBank/DDBJ whole genome shotgun (WGS) entry which is preliminary data.</text>
</comment>
<feature type="region of interest" description="Disordered" evidence="1">
    <location>
        <begin position="26"/>
        <end position="67"/>
    </location>
</feature>
<organism evidence="2 3">
    <name type="scientific">Aldrovandia affinis</name>
    <dbReference type="NCBI Taxonomy" id="143900"/>
    <lineage>
        <taxon>Eukaryota</taxon>
        <taxon>Metazoa</taxon>
        <taxon>Chordata</taxon>
        <taxon>Craniata</taxon>
        <taxon>Vertebrata</taxon>
        <taxon>Euteleostomi</taxon>
        <taxon>Actinopterygii</taxon>
        <taxon>Neopterygii</taxon>
        <taxon>Teleostei</taxon>
        <taxon>Notacanthiformes</taxon>
        <taxon>Halosauridae</taxon>
        <taxon>Aldrovandia</taxon>
    </lineage>
</organism>
<dbReference type="EMBL" id="JAINUG010000575">
    <property type="protein sequence ID" value="KAJ8366555.1"/>
    <property type="molecule type" value="Genomic_DNA"/>
</dbReference>
<feature type="region of interest" description="Disordered" evidence="1">
    <location>
        <begin position="99"/>
        <end position="133"/>
    </location>
</feature>
<sequence>MEYNQNAGNRNGRSCPQLSCSYEDMKEESVVDRADYTGVEPKSSLNTSENTEERKERKTGYEMSREGKDILFNMKEEEGERCVSVKMEREDGVRGEEGLWREQEKERVEQERDLNNQTAQTDQMEKNGVKSECGQREGELSTFVMSLLLKQPRVLIRRLEFTNISVSVSSPPHSLSSKRDQGTRFPWRRHELSPVRIRSLGQKGHVVTQKRKVISQMERPLKASSMNGICDEASCSSPVITPRNQNTAHLVDVSCQKLLRLDWGRPLGSQPLPRSLTLLLGPPRARWWDLNTIDIVLWLQDIASRQTDVVEGRAGGDPRQGRR</sequence>
<feature type="compositionally biased region" description="Basic and acidic residues" evidence="1">
    <location>
        <begin position="51"/>
        <end position="67"/>
    </location>
</feature>
<accession>A0AAD7R7S3</accession>